<proteinExistence type="inferred from homology"/>
<sequence>MSKKKIKIKKTLPEQILEKAGISFESIAFEIIENEEGKRVNHGELDENTIYKTLALSGNVTGTLIGILPITAHLDYKKLAIASNNKKVGMLPLKDLQKTTGYVHGANNPVGIWKNKHFPIFIDNLALEQKEIIVSAGEIGRSLKINAEVLADFVEAKFVDLRE</sequence>
<evidence type="ECO:0000313" key="6">
    <source>
        <dbReference type="EMBL" id="SKA14875.1"/>
    </source>
</evidence>
<keyword evidence="3 4" id="KW-0456">Lyase</keyword>
<dbReference type="InterPro" id="IPR036754">
    <property type="entry name" value="YbaK/aa-tRNA-synt-asso_dom_sf"/>
</dbReference>
<dbReference type="AlphaFoldDB" id="A0A1T4RFW7"/>
<name>A0A1T4RFW7_9ENTE</name>
<gene>
    <name evidence="6" type="ORF">SAMN02745116_02587</name>
</gene>
<evidence type="ECO:0000259" key="5">
    <source>
        <dbReference type="Pfam" id="PF04073"/>
    </source>
</evidence>
<dbReference type="RefSeq" id="WP_078808469.1">
    <property type="nucleotide sequence ID" value="NZ_FUXI01000048.1"/>
</dbReference>
<evidence type="ECO:0000256" key="3">
    <source>
        <dbReference type="ARBA" id="ARBA00023239"/>
    </source>
</evidence>
<dbReference type="GO" id="GO:0006412">
    <property type="term" value="P:translation"/>
    <property type="evidence" value="ECO:0007669"/>
    <property type="project" value="UniProtKB-KW"/>
</dbReference>
<dbReference type="InterPro" id="IPR007214">
    <property type="entry name" value="YbaK/aa-tRNA-synth-assoc-dom"/>
</dbReference>
<dbReference type="OrthoDB" id="9809296at2"/>
<feature type="domain" description="YbaK/aminoacyl-tRNA synthetase-associated" evidence="5">
    <location>
        <begin position="44"/>
        <end position="153"/>
    </location>
</feature>
<dbReference type="PIRSF" id="PIRSF006181">
    <property type="entry name" value="EbsC_YbaK"/>
    <property type="match status" value="1"/>
</dbReference>
<dbReference type="Proteomes" id="UP000190328">
    <property type="component" value="Unassembled WGS sequence"/>
</dbReference>
<evidence type="ECO:0000256" key="2">
    <source>
        <dbReference type="ARBA" id="ARBA00022917"/>
    </source>
</evidence>
<evidence type="ECO:0000256" key="4">
    <source>
        <dbReference type="PIRNR" id="PIRNR006181"/>
    </source>
</evidence>
<organism evidence="6 7">
    <name type="scientific">Pilibacter termitis</name>
    <dbReference type="NCBI Taxonomy" id="263852"/>
    <lineage>
        <taxon>Bacteria</taxon>
        <taxon>Bacillati</taxon>
        <taxon>Bacillota</taxon>
        <taxon>Bacilli</taxon>
        <taxon>Lactobacillales</taxon>
        <taxon>Enterococcaceae</taxon>
        <taxon>Pilibacter</taxon>
    </lineage>
</organism>
<comment type="similarity">
    <text evidence="1 4">Belongs to the prolyl-tRNA editing family. YbaK/EbsC subfamily.</text>
</comment>
<dbReference type="EMBL" id="FUXI01000048">
    <property type="protein sequence ID" value="SKA14875.1"/>
    <property type="molecule type" value="Genomic_DNA"/>
</dbReference>
<keyword evidence="2 4" id="KW-0648">Protein biosynthesis</keyword>
<dbReference type="EC" id="4.2.-.-" evidence="4"/>
<reference evidence="6 7" key="1">
    <citation type="submission" date="2017-02" db="EMBL/GenBank/DDBJ databases">
        <authorList>
            <person name="Peterson S.W."/>
        </authorList>
    </citation>
    <scope>NUCLEOTIDE SEQUENCE [LARGE SCALE GENOMIC DNA]</scope>
    <source>
        <strain evidence="6 7">ATCC BAA-1030</strain>
    </source>
</reference>
<dbReference type="GO" id="GO:0002161">
    <property type="term" value="F:aminoacyl-tRNA deacylase activity"/>
    <property type="evidence" value="ECO:0007669"/>
    <property type="project" value="InterPro"/>
</dbReference>
<dbReference type="CDD" id="cd00002">
    <property type="entry name" value="YbaK_deacylase"/>
    <property type="match status" value="1"/>
</dbReference>
<accession>A0A1T4RFW7</accession>
<protein>
    <recommendedName>
        <fullName evidence="4">Cys-tRNA(Pro)/Cys-tRNA(Cys) deacylase</fullName>
        <ecNumber evidence="4">4.2.-.-</ecNumber>
    </recommendedName>
</protein>
<dbReference type="Gene3D" id="3.90.960.10">
    <property type="entry name" value="YbaK/aminoacyl-tRNA synthetase-associated domain"/>
    <property type="match status" value="1"/>
</dbReference>
<keyword evidence="7" id="KW-1185">Reference proteome</keyword>
<evidence type="ECO:0000313" key="7">
    <source>
        <dbReference type="Proteomes" id="UP000190328"/>
    </source>
</evidence>
<dbReference type="SUPFAM" id="SSF55826">
    <property type="entry name" value="YbaK/ProRS associated domain"/>
    <property type="match status" value="1"/>
</dbReference>
<dbReference type="GO" id="GO:0016829">
    <property type="term" value="F:lyase activity"/>
    <property type="evidence" value="ECO:0007669"/>
    <property type="project" value="UniProtKB-KW"/>
</dbReference>
<dbReference type="InterPro" id="IPR004369">
    <property type="entry name" value="Prolyl-tRNA_editing_YbaK/EbsC"/>
</dbReference>
<dbReference type="STRING" id="263852.SAMN02745116_02587"/>
<evidence type="ECO:0000256" key="1">
    <source>
        <dbReference type="ARBA" id="ARBA00009798"/>
    </source>
</evidence>
<dbReference type="Pfam" id="PF04073">
    <property type="entry name" value="tRNA_edit"/>
    <property type="match status" value="1"/>
</dbReference>